<keyword evidence="2" id="KW-1185">Reference proteome</keyword>
<evidence type="ECO:0008006" key="3">
    <source>
        <dbReference type="Google" id="ProtNLM"/>
    </source>
</evidence>
<comment type="caution">
    <text evidence="1">The sequence shown here is derived from an EMBL/GenBank/DDBJ whole genome shotgun (WGS) entry which is preliminary data.</text>
</comment>
<dbReference type="Proteomes" id="UP001454036">
    <property type="component" value="Unassembled WGS sequence"/>
</dbReference>
<gene>
    <name evidence="1" type="ORF">LIER_37814</name>
</gene>
<dbReference type="PANTHER" id="PTHR11697:SF230">
    <property type="entry name" value="ZINC FINGER, MYM DOMAIN CONTAINING 1"/>
    <property type="match status" value="1"/>
</dbReference>
<dbReference type="SUPFAM" id="SSF53098">
    <property type="entry name" value="Ribonuclease H-like"/>
    <property type="match status" value="1"/>
</dbReference>
<organism evidence="1 2">
    <name type="scientific">Lithospermum erythrorhizon</name>
    <name type="common">Purple gromwell</name>
    <name type="synonym">Lithospermum officinale var. erythrorhizon</name>
    <dbReference type="NCBI Taxonomy" id="34254"/>
    <lineage>
        <taxon>Eukaryota</taxon>
        <taxon>Viridiplantae</taxon>
        <taxon>Streptophyta</taxon>
        <taxon>Embryophyta</taxon>
        <taxon>Tracheophyta</taxon>
        <taxon>Spermatophyta</taxon>
        <taxon>Magnoliopsida</taxon>
        <taxon>eudicotyledons</taxon>
        <taxon>Gunneridae</taxon>
        <taxon>Pentapetalae</taxon>
        <taxon>asterids</taxon>
        <taxon>lamiids</taxon>
        <taxon>Boraginales</taxon>
        <taxon>Boraginaceae</taxon>
        <taxon>Boraginoideae</taxon>
        <taxon>Lithospermeae</taxon>
        <taxon>Lithospermum</taxon>
    </lineage>
</organism>
<dbReference type="PANTHER" id="PTHR11697">
    <property type="entry name" value="GENERAL TRANSCRIPTION FACTOR 2-RELATED ZINC FINGER PROTEIN"/>
    <property type="match status" value="1"/>
</dbReference>
<accession>A0AAV3PTB8</accession>
<dbReference type="EMBL" id="BAABME010018534">
    <property type="protein sequence ID" value="GAA0154157.1"/>
    <property type="molecule type" value="Genomic_DNA"/>
</dbReference>
<name>A0AAV3PTB8_LITER</name>
<evidence type="ECO:0000313" key="1">
    <source>
        <dbReference type="EMBL" id="GAA0154157.1"/>
    </source>
</evidence>
<dbReference type="InterPro" id="IPR055298">
    <property type="entry name" value="AtLOH3-like"/>
</dbReference>
<sequence length="168" mass="19654">MFNETTNELLVLGVALDPRDGYKMFNVKSICRLVETFYLEDFTDNEKDILKIKLRHYKEDITNHPEFKNISMISELCETLMRTGKSTIDPLIDILIWVVLTLPISTATVERLFFAMNHIKIDDRNKMEDIFLSDSLVIYTEREIAENVSTDSIIDDFNRGKCRRVPLR</sequence>
<dbReference type="InterPro" id="IPR012337">
    <property type="entry name" value="RNaseH-like_sf"/>
</dbReference>
<reference evidence="1 2" key="1">
    <citation type="submission" date="2024-01" db="EMBL/GenBank/DDBJ databases">
        <title>The complete chloroplast genome sequence of Lithospermum erythrorhizon: insights into the phylogenetic relationship among Boraginaceae species and the maternal lineages of purple gromwells.</title>
        <authorList>
            <person name="Okada T."/>
            <person name="Watanabe K."/>
        </authorList>
    </citation>
    <scope>NUCLEOTIDE SEQUENCE [LARGE SCALE GENOMIC DNA]</scope>
</reference>
<proteinExistence type="predicted"/>
<evidence type="ECO:0000313" key="2">
    <source>
        <dbReference type="Proteomes" id="UP001454036"/>
    </source>
</evidence>
<protein>
    <recommendedName>
        <fullName evidence="3">HAT C-terminal dimerisation domain-containing protein</fullName>
    </recommendedName>
</protein>
<dbReference type="AlphaFoldDB" id="A0AAV3PTB8"/>